<keyword evidence="3" id="KW-1185">Reference proteome</keyword>
<organism evidence="2">
    <name type="scientific">Mytilinidion resinicola</name>
    <dbReference type="NCBI Taxonomy" id="574789"/>
    <lineage>
        <taxon>Eukaryota</taxon>
        <taxon>Fungi</taxon>
        <taxon>Dikarya</taxon>
        <taxon>Ascomycota</taxon>
        <taxon>Pezizomycotina</taxon>
        <taxon>Dothideomycetes</taxon>
        <taxon>Pleosporomycetidae</taxon>
        <taxon>Mytilinidiales</taxon>
        <taxon>Mytilinidiaceae</taxon>
        <taxon>Mytilinidion</taxon>
    </lineage>
</organism>
<dbReference type="AlphaFoldDB" id="A0A6A6Z1I9"/>
<proteinExistence type="predicted"/>
<feature type="region of interest" description="Disordered" evidence="1">
    <location>
        <begin position="62"/>
        <end position="84"/>
    </location>
</feature>
<dbReference type="GeneID" id="54468621"/>
<accession>A0A6A6Z1I9</accession>
<reference evidence="2 4" key="1">
    <citation type="journal article" date="2020" name="Stud. Mycol.">
        <title>101 Dothideomycetes genomes: a test case for predicting lifestyles and emergence of pathogens.</title>
        <authorList>
            <person name="Haridas S."/>
            <person name="Albert R."/>
            <person name="Binder M."/>
            <person name="Bloem J."/>
            <person name="Labutti K."/>
            <person name="Salamov A."/>
            <person name="Andreopoulos B."/>
            <person name="Baker S."/>
            <person name="Barry K."/>
            <person name="Bills G."/>
            <person name="Bluhm B."/>
            <person name="Cannon C."/>
            <person name="Castanera R."/>
            <person name="Culley D."/>
            <person name="Daum C."/>
            <person name="Ezra D."/>
            <person name="Gonzalez J."/>
            <person name="Henrissat B."/>
            <person name="Kuo A."/>
            <person name="Liang C."/>
            <person name="Lipzen A."/>
            <person name="Lutzoni F."/>
            <person name="Magnuson J."/>
            <person name="Mondo S."/>
            <person name="Nolan M."/>
            <person name="Ohm R."/>
            <person name="Pangilinan J."/>
            <person name="Park H.-J."/>
            <person name="Ramirez L."/>
            <person name="Alfaro M."/>
            <person name="Sun H."/>
            <person name="Tritt A."/>
            <person name="Yoshinaga Y."/>
            <person name="Zwiers L.-H."/>
            <person name="Turgeon B."/>
            <person name="Goodwin S."/>
            <person name="Spatafora J."/>
            <person name="Crous P."/>
            <person name="Grigoriev I."/>
        </authorList>
    </citation>
    <scope>NUCLEOTIDE SEQUENCE</scope>
    <source>
        <strain evidence="2 4">CBS 304.34</strain>
    </source>
</reference>
<evidence type="ECO:0000313" key="2">
    <source>
        <dbReference type="EMBL" id="KAF2814097.1"/>
    </source>
</evidence>
<dbReference type="Proteomes" id="UP000504636">
    <property type="component" value="Unplaced"/>
</dbReference>
<dbReference type="EMBL" id="MU003695">
    <property type="protein sequence ID" value="KAF2814097.1"/>
    <property type="molecule type" value="Genomic_DNA"/>
</dbReference>
<evidence type="ECO:0000313" key="3">
    <source>
        <dbReference type="Proteomes" id="UP000504636"/>
    </source>
</evidence>
<feature type="region of interest" description="Disordered" evidence="1">
    <location>
        <begin position="431"/>
        <end position="460"/>
    </location>
</feature>
<gene>
    <name evidence="2 4" type="ORF">BDZ99DRAFT_567782</name>
</gene>
<sequence>MSWRVSIFRRVFSNSSPPAPYIARFHIRSTSIPALLSKLPKHQRTLIALTITENITFEMASNNTSVRSRKGTKAQKKEEKKSAQSARAVVVQAIQPVFPVVEAPATTTAAVSLDIGMVENDPASKQAGYPASAAVQSAPQDVDMIGNTQEQRPHKPQGSVVAVSQAVRPTFPSQHRGLTRADTEAATDIVQEGLAPVSSGGGAAKPTIPMIHDKGEYPIDLEAAYQDVDMVPCSRCLSMHRVNACQGLAGARHEYHGPGASTFAEDDEILASWRRQGITFPRPSEVQNRERAKQVPIPAQSKPKTNPGKPTQAKPNGSPQARSQKRKRDDDSVVGDHPLWGKLKLSRKELEGWDIMNIIGIGNRMTESDEKRDYTKYILVPRVKLAKNLSRKQLKALSYETLEEVERSLPREGQVAWHRDVMERWLRVRASEERGKAQAKFKGKGNPKDKDKRNGRGGKS</sequence>
<reference evidence="4" key="3">
    <citation type="submission" date="2025-04" db="UniProtKB">
        <authorList>
            <consortium name="RefSeq"/>
        </authorList>
    </citation>
    <scope>IDENTIFICATION</scope>
    <source>
        <strain evidence="4">CBS 304.34</strain>
    </source>
</reference>
<name>A0A6A6Z1I9_9PEZI</name>
<feature type="region of interest" description="Disordered" evidence="1">
    <location>
        <begin position="280"/>
        <end position="338"/>
    </location>
</feature>
<evidence type="ECO:0000256" key="1">
    <source>
        <dbReference type="SAM" id="MobiDB-lite"/>
    </source>
</evidence>
<feature type="compositionally biased region" description="Polar residues" evidence="1">
    <location>
        <begin position="313"/>
        <end position="322"/>
    </location>
</feature>
<dbReference type="RefSeq" id="XP_033581061.1">
    <property type="nucleotide sequence ID" value="XM_033727728.1"/>
</dbReference>
<protein>
    <submittedName>
        <fullName evidence="2 4">Uncharacterized protein</fullName>
    </submittedName>
</protein>
<evidence type="ECO:0000313" key="4">
    <source>
        <dbReference type="RefSeq" id="XP_033581061.1"/>
    </source>
</evidence>
<reference evidence="4" key="2">
    <citation type="submission" date="2020-04" db="EMBL/GenBank/DDBJ databases">
        <authorList>
            <consortium name="NCBI Genome Project"/>
        </authorList>
    </citation>
    <scope>NUCLEOTIDE SEQUENCE</scope>
    <source>
        <strain evidence="4">CBS 304.34</strain>
    </source>
</reference>